<dbReference type="AlphaFoldDB" id="U4KNE9"/>
<evidence type="ECO:0000256" key="4">
    <source>
        <dbReference type="ARBA" id="ARBA00022448"/>
    </source>
</evidence>
<keyword evidence="8 10" id="KW-0139">CF(1)</keyword>
<sequence length="284" mass="32318">MANLKHIKQRITAIENTASITQAMYNISISKLKKSQDLVNSHNAFMNRLYNVVNETAKVSKEHPMINQSGGKVDVYILLTSDRGLAGAYHNQLFKAFLDEVKDKDKSEYQVIVIGRKGYFFAKKRELPMLNTQVISNRDDLEVINFRKDLQVLKNMYVSGLISKVYLMHNHFVSTGTQEVVKEVMLPIKTTHNHESKALLDSVYMYDVSPYEIMDGVTEIYMESCIFGALADAKLSEHASRMLAMKNATDNAHKVIKELNIVYHRARQQAITNELIDVINGSNQ</sequence>
<keyword evidence="9 10" id="KW-0066">ATP synthesis</keyword>
<evidence type="ECO:0000256" key="5">
    <source>
        <dbReference type="ARBA" id="ARBA00022781"/>
    </source>
</evidence>
<protein>
    <recommendedName>
        <fullName evidence="10">ATP synthase gamma chain</fullName>
    </recommendedName>
    <alternativeName>
        <fullName evidence="10">ATP synthase F1 sector gamma subunit</fullName>
    </alternativeName>
    <alternativeName>
        <fullName evidence="10">F-ATPase gamma subunit</fullName>
    </alternativeName>
</protein>
<evidence type="ECO:0000256" key="9">
    <source>
        <dbReference type="ARBA" id="ARBA00023310"/>
    </source>
</evidence>
<dbReference type="STRING" id="61635.BN85307550"/>
<evidence type="ECO:0000256" key="7">
    <source>
        <dbReference type="ARBA" id="ARBA00023136"/>
    </source>
</evidence>
<dbReference type="CDD" id="cd12151">
    <property type="entry name" value="F1-ATPase_gamma"/>
    <property type="match status" value="1"/>
</dbReference>
<evidence type="ECO:0000313" key="12">
    <source>
        <dbReference type="Proteomes" id="UP000032737"/>
    </source>
</evidence>
<dbReference type="GO" id="GO:0005524">
    <property type="term" value="F:ATP binding"/>
    <property type="evidence" value="ECO:0007669"/>
    <property type="project" value="UniProtKB-UniRule"/>
</dbReference>
<dbReference type="GO" id="GO:0046933">
    <property type="term" value="F:proton-transporting ATP synthase activity, rotational mechanism"/>
    <property type="evidence" value="ECO:0007669"/>
    <property type="project" value="UniProtKB-UniRule"/>
</dbReference>
<keyword evidence="12" id="KW-1185">Reference proteome</keyword>
<evidence type="ECO:0000256" key="1">
    <source>
        <dbReference type="ARBA" id="ARBA00003456"/>
    </source>
</evidence>
<accession>U4KNE9</accession>
<dbReference type="PANTHER" id="PTHR11693:SF22">
    <property type="entry name" value="ATP SYNTHASE SUBUNIT GAMMA, MITOCHONDRIAL"/>
    <property type="match status" value="1"/>
</dbReference>
<evidence type="ECO:0000256" key="3">
    <source>
        <dbReference type="ARBA" id="ARBA00007681"/>
    </source>
</evidence>
<dbReference type="InterPro" id="IPR000131">
    <property type="entry name" value="ATP_synth_F1_gsu"/>
</dbReference>
<evidence type="ECO:0000256" key="6">
    <source>
        <dbReference type="ARBA" id="ARBA00023065"/>
    </source>
</evidence>
<dbReference type="PRINTS" id="PR00126">
    <property type="entry name" value="ATPASEGAMMA"/>
</dbReference>
<keyword evidence="5 10" id="KW-0375">Hydrogen ion transport</keyword>
<keyword evidence="4 10" id="KW-0813">Transport</keyword>
<evidence type="ECO:0000256" key="10">
    <source>
        <dbReference type="HAMAP-Rule" id="MF_00815"/>
    </source>
</evidence>
<comment type="function">
    <text evidence="1 10">Produces ATP from ADP in the presence of a proton gradient across the membrane. The gamma chain is believed to be important in regulating ATPase activity and the flow of protons through the CF(0) complex.</text>
</comment>
<evidence type="ECO:0000256" key="8">
    <source>
        <dbReference type="ARBA" id="ARBA00023196"/>
    </source>
</evidence>
<dbReference type="RefSeq" id="WP_030004639.1">
    <property type="nucleotide sequence ID" value="NC_022549.1"/>
</dbReference>
<dbReference type="Proteomes" id="UP000032737">
    <property type="component" value="Chromosome"/>
</dbReference>
<keyword evidence="10" id="KW-1003">Cell membrane</keyword>
<dbReference type="Gene3D" id="3.40.1380.10">
    <property type="match status" value="1"/>
</dbReference>
<dbReference type="EMBL" id="FO681348">
    <property type="protein sequence ID" value="CCV65776.1"/>
    <property type="molecule type" value="Genomic_DNA"/>
</dbReference>
<gene>
    <name evidence="10 11" type="primary">atpG</name>
    <name evidence="11" type="ORF">BN85307550</name>
</gene>
<dbReference type="InterPro" id="IPR035968">
    <property type="entry name" value="ATP_synth_F1_ATPase_gsu"/>
</dbReference>
<dbReference type="GO" id="GO:0005886">
    <property type="term" value="C:plasma membrane"/>
    <property type="evidence" value="ECO:0007669"/>
    <property type="project" value="UniProtKB-SubCell"/>
</dbReference>
<dbReference type="NCBIfam" id="TIGR01146">
    <property type="entry name" value="ATPsyn_F1gamma"/>
    <property type="match status" value="1"/>
</dbReference>
<dbReference type="PANTHER" id="PTHR11693">
    <property type="entry name" value="ATP SYNTHASE GAMMA CHAIN"/>
    <property type="match status" value="1"/>
</dbReference>
<dbReference type="OrthoDB" id="9812769at2"/>
<comment type="subunit">
    <text evidence="10">F-type ATPases have 2 components, CF(1) - the catalytic core - and CF(0) - the membrane proton channel. CF(1) has five subunits: alpha(3), beta(3), gamma(1), delta(1), epsilon(1). CF(0) has three main subunits: a, b and c.</text>
</comment>
<dbReference type="KEGG" id="abra:BN85307550"/>
<keyword evidence="6 10" id="KW-0406">Ion transport</keyword>
<evidence type="ECO:0000313" key="11">
    <source>
        <dbReference type="EMBL" id="CCV65776.1"/>
    </source>
</evidence>
<proteinExistence type="inferred from homology"/>
<evidence type="ECO:0000256" key="2">
    <source>
        <dbReference type="ARBA" id="ARBA00004170"/>
    </source>
</evidence>
<dbReference type="Pfam" id="PF00231">
    <property type="entry name" value="ATP-synt"/>
    <property type="match status" value="1"/>
</dbReference>
<name>U4KNE9_9MOLU</name>
<dbReference type="HOGENOM" id="CLU_050669_0_1_14"/>
<dbReference type="HAMAP" id="MF_00815">
    <property type="entry name" value="ATP_synth_gamma_bact"/>
    <property type="match status" value="1"/>
</dbReference>
<dbReference type="GO" id="GO:0042777">
    <property type="term" value="P:proton motive force-driven plasma membrane ATP synthesis"/>
    <property type="evidence" value="ECO:0007669"/>
    <property type="project" value="UniProtKB-UniRule"/>
</dbReference>
<comment type="similarity">
    <text evidence="3 10">Belongs to the ATPase gamma chain family.</text>
</comment>
<organism evidence="11 12">
    <name type="scientific">Acholeplasma brassicae</name>
    <dbReference type="NCBI Taxonomy" id="61635"/>
    <lineage>
        <taxon>Bacteria</taxon>
        <taxon>Bacillati</taxon>
        <taxon>Mycoplasmatota</taxon>
        <taxon>Mollicutes</taxon>
        <taxon>Acholeplasmatales</taxon>
        <taxon>Acholeplasmataceae</taxon>
        <taxon>Acholeplasma</taxon>
    </lineage>
</organism>
<keyword evidence="7 10" id="KW-0472">Membrane</keyword>
<reference evidence="11 12" key="1">
    <citation type="journal article" date="2013" name="J. Mol. Microbiol. Biotechnol.">
        <title>Analysis of the Complete Genomes of Acholeplasma brassicae , A. palmae and A. laidlawii and Their Comparison to the Obligate Parasites from ' Candidatus Phytoplasma'.</title>
        <authorList>
            <person name="Kube M."/>
            <person name="Siewert C."/>
            <person name="Migdoll A.M."/>
            <person name="Duduk B."/>
            <person name="Holz S."/>
            <person name="Rabus R."/>
            <person name="Seemuller E."/>
            <person name="Mitrovic J."/>
            <person name="Muller I."/>
            <person name="Buttner C."/>
            <person name="Reinhardt R."/>
        </authorList>
    </citation>
    <scope>NUCLEOTIDE SEQUENCE [LARGE SCALE GENOMIC DNA]</scope>
    <source>
        <strain evidence="12">0502</strain>
    </source>
</reference>
<dbReference type="GO" id="GO:0045259">
    <property type="term" value="C:proton-transporting ATP synthase complex"/>
    <property type="evidence" value="ECO:0007669"/>
    <property type="project" value="UniProtKB-KW"/>
</dbReference>
<dbReference type="Gene3D" id="1.10.287.80">
    <property type="entry name" value="ATP synthase, gamma subunit, helix hairpin domain"/>
    <property type="match status" value="1"/>
</dbReference>
<comment type="subcellular location">
    <subcellularLocation>
        <location evidence="10">Cell membrane</location>
        <topology evidence="10">Peripheral membrane protein</topology>
    </subcellularLocation>
    <subcellularLocation>
        <location evidence="2">Membrane</location>
        <topology evidence="2">Peripheral membrane protein</topology>
    </subcellularLocation>
</comment>
<dbReference type="SUPFAM" id="SSF52943">
    <property type="entry name" value="ATP synthase (F1-ATPase), gamma subunit"/>
    <property type="match status" value="1"/>
</dbReference>